<accession>X1QNR9</accession>
<evidence type="ECO:0000313" key="1">
    <source>
        <dbReference type="EMBL" id="GAI56426.1"/>
    </source>
</evidence>
<proteinExistence type="predicted"/>
<comment type="caution">
    <text evidence="1">The sequence shown here is derived from an EMBL/GenBank/DDBJ whole genome shotgun (WGS) entry which is preliminary data.</text>
</comment>
<name>X1QNR9_9ZZZZ</name>
<sequence length="85" mass="9177">MLSSLGGGEYNQYLFETDEGLVKFALGRSGDGEIGAVLEKGHVYQVEFLGQESISGGRKVNKFNCIEVGFGEEIVSDKKKSGKDV</sequence>
<dbReference type="EMBL" id="BARV01039350">
    <property type="protein sequence ID" value="GAI56426.1"/>
    <property type="molecule type" value="Genomic_DNA"/>
</dbReference>
<dbReference type="AlphaFoldDB" id="X1QNR9"/>
<organism evidence="1">
    <name type="scientific">marine sediment metagenome</name>
    <dbReference type="NCBI Taxonomy" id="412755"/>
    <lineage>
        <taxon>unclassified sequences</taxon>
        <taxon>metagenomes</taxon>
        <taxon>ecological metagenomes</taxon>
    </lineage>
</organism>
<reference evidence="1" key="1">
    <citation type="journal article" date="2014" name="Front. Microbiol.">
        <title>High frequency of phylogenetically diverse reductive dehalogenase-homologous genes in deep subseafloor sedimentary metagenomes.</title>
        <authorList>
            <person name="Kawai M."/>
            <person name="Futagami T."/>
            <person name="Toyoda A."/>
            <person name="Takaki Y."/>
            <person name="Nishi S."/>
            <person name="Hori S."/>
            <person name="Arai W."/>
            <person name="Tsubouchi T."/>
            <person name="Morono Y."/>
            <person name="Uchiyama I."/>
            <person name="Ito T."/>
            <person name="Fujiyama A."/>
            <person name="Inagaki F."/>
            <person name="Takami H."/>
        </authorList>
    </citation>
    <scope>NUCLEOTIDE SEQUENCE</scope>
    <source>
        <strain evidence="1">Expedition CK06-06</strain>
    </source>
</reference>
<protein>
    <submittedName>
        <fullName evidence="1">Uncharacterized protein</fullName>
    </submittedName>
</protein>
<gene>
    <name evidence="1" type="ORF">S06H3_60342</name>
</gene>